<organism evidence="2 3">
    <name type="scientific">Ditylenchus dipsaci</name>
    <dbReference type="NCBI Taxonomy" id="166011"/>
    <lineage>
        <taxon>Eukaryota</taxon>
        <taxon>Metazoa</taxon>
        <taxon>Ecdysozoa</taxon>
        <taxon>Nematoda</taxon>
        <taxon>Chromadorea</taxon>
        <taxon>Rhabditida</taxon>
        <taxon>Tylenchina</taxon>
        <taxon>Tylenchomorpha</taxon>
        <taxon>Sphaerularioidea</taxon>
        <taxon>Anguinidae</taxon>
        <taxon>Anguininae</taxon>
        <taxon>Ditylenchus</taxon>
    </lineage>
</organism>
<reference evidence="3" key="1">
    <citation type="submission" date="2022-11" db="UniProtKB">
        <authorList>
            <consortium name="WormBaseParasite"/>
        </authorList>
    </citation>
    <scope>IDENTIFICATION</scope>
</reference>
<feature type="compositionally biased region" description="Basic and acidic residues" evidence="1">
    <location>
        <begin position="250"/>
        <end position="264"/>
    </location>
</feature>
<dbReference type="WBParaSite" id="jg26324">
    <property type="protein sequence ID" value="jg26324"/>
    <property type="gene ID" value="jg26324"/>
</dbReference>
<name>A0A915E6M9_9BILA</name>
<dbReference type="AlphaFoldDB" id="A0A915E6M9"/>
<feature type="region of interest" description="Disordered" evidence="1">
    <location>
        <begin position="79"/>
        <end position="289"/>
    </location>
</feature>
<protein>
    <submittedName>
        <fullName evidence="3">Uncharacterized protein</fullName>
    </submittedName>
</protein>
<accession>A0A915E6M9</accession>
<evidence type="ECO:0000256" key="1">
    <source>
        <dbReference type="SAM" id="MobiDB-lite"/>
    </source>
</evidence>
<feature type="compositionally biased region" description="Basic and acidic residues" evidence="1">
    <location>
        <begin position="158"/>
        <end position="231"/>
    </location>
</feature>
<keyword evidence="2" id="KW-1185">Reference proteome</keyword>
<sequence>MSASNKFIHTAREKQLFILQWRESFCATLCVNPVFAVNKMSSSAGLLCSYPHEEAGAEIHSTHSSKETSSTPIFGLATEEREARDVSGEPGSHHPTTPTVERKKREEIELGDADEERKEPESPEQSMLDSENGTSSTVGSKEKEEEGSTTKAAQTAGEHAKKDKRETGSKETEHAKKEKREAGSKEVAQKQKRMADSKEGGHAKKEKRQLGSEETEHAKKEKRGTSSKEDIETTTTAAMEPEVSTVVSEAAEHGKTKRSVRVERNANNNHKNRPVKPSHGPKPESEPHP</sequence>
<evidence type="ECO:0000313" key="2">
    <source>
        <dbReference type="Proteomes" id="UP000887574"/>
    </source>
</evidence>
<dbReference type="Proteomes" id="UP000887574">
    <property type="component" value="Unplaced"/>
</dbReference>
<proteinExistence type="predicted"/>
<feature type="compositionally biased region" description="Polar residues" evidence="1">
    <location>
        <begin position="123"/>
        <end position="133"/>
    </location>
</feature>
<evidence type="ECO:0000313" key="3">
    <source>
        <dbReference type="WBParaSite" id="jg26324"/>
    </source>
</evidence>